<reference evidence="1 2" key="1">
    <citation type="journal article" date="2014" name="Nat. Genet.">
        <title>Genome sequence of the hot pepper provides insights into the evolution of pungency in Capsicum species.</title>
        <authorList>
            <person name="Kim S."/>
            <person name="Park M."/>
            <person name="Yeom S.I."/>
            <person name="Kim Y.M."/>
            <person name="Lee J.M."/>
            <person name="Lee H.A."/>
            <person name="Seo E."/>
            <person name="Choi J."/>
            <person name="Cheong K."/>
            <person name="Kim K.T."/>
            <person name="Jung K."/>
            <person name="Lee G.W."/>
            <person name="Oh S.K."/>
            <person name="Bae C."/>
            <person name="Kim S.B."/>
            <person name="Lee H.Y."/>
            <person name="Kim S.Y."/>
            <person name="Kim M.S."/>
            <person name="Kang B.C."/>
            <person name="Jo Y.D."/>
            <person name="Yang H.B."/>
            <person name="Jeong H.J."/>
            <person name="Kang W.H."/>
            <person name="Kwon J.K."/>
            <person name="Shin C."/>
            <person name="Lim J.Y."/>
            <person name="Park J.H."/>
            <person name="Huh J.H."/>
            <person name="Kim J.S."/>
            <person name="Kim B.D."/>
            <person name="Cohen O."/>
            <person name="Paran I."/>
            <person name="Suh M.C."/>
            <person name="Lee S.B."/>
            <person name="Kim Y.K."/>
            <person name="Shin Y."/>
            <person name="Noh S.J."/>
            <person name="Park J."/>
            <person name="Seo Y.S."/>
            <person name="Kwon S.Y."/>
            <person name="Kim H.A."/>
            <person name="Park J.M."/>
            <person name="Kim H.J."/>
            <person name="Choi S.B."/>
            <person name="Bosland P.W."/>
            <person name="Reeves G."/>
            <person name="Jo S.H."/>
            <person name="Lee B.W."/>
            <person name="Cho H.T."/>
            <person name="Choi H.S."/>
            <person name="Lee M.S."/>
            <person name="Yu Y."/>
            <person name="Do Choi Y."/>
            <person name="Park B.S."/>
            <person name="van Deynze A."/>
            <person name="Ashrafi H."/>
            <person name="Hill T."/>
            <person name="Kim W.T."/>
            <person name="Pai H.S."/>
            <person name="Ahn H.K."/>
            <person name="Yeam I."/>
            <person name="Giovannoni J.J."/>
            <person name="Rose J.K."/>
            <person name="Sorensen I."/>
            <person name="Lee S.J."/>
            <person name="Kim R.W."/>
            <person name="Choi I.Y."/>
            <person name="Choi B.S."/>
            <person name="Lim J.S."/>
            <person name="Lee Y.H."/>
            <person name="Choi D."/>
        </authorList>
    </citation>
    <scope>NUCLEOTIDE SEQUENCE [LARGE SCALE GENOMIC DNA]</scope>
    <source>
        <strain evidence="2">cv. CM334</strain>
    </source>
</reference>
<organism evidence="1 2">
    <name type="scientific">Capsicum annuum</name>
    <name type="common">Capsicum pepper</name>
    <dbReference type="NCBI Taxonomy" id="4072"/>
    <lineage>
        <taxon>Eukaryota</taxon>
        <taxon>Viridiplantae</taxon>
        <taxon>Streptophyta</taxon>
        <taxon>Embryophyta</taxon>
        <taxon>Tracheophyta</taxon>
        <taxon>Spermatophyta</taxon>
        <taxon>Magnoliopsida</taxon>
        <taxon>eudicotyledons</taxon>
        <taxon>Gunneridae</taxon>
        <taxon>Pentapetalae</taxon>
        <taxon>asterids</taxon>
        <taxon>lamiids</taxon>
        <taxon>Solanales</taxon>
        <taxon>Solanaceae</taxon>
        <taxon>Solanoideae</taxon>
        <taxon>Capsiceae</taxon>
        <taxon>Capsicum</taxon>
    </lineage>
</organism>
<reference evidence="1 2" key="2">
    <citation type="journal article" date="2017" name="Genome Biol.">
        <title>New reference genome sequences of hot pepper reveal the massive evolution of plant disease-resistance genes by retroduplication.</title>
        <authorList>
            <person name="Kim S."/>
            <person name="Park J."/>
            <person name="Yeom S.I."/>
            <person name="Kim Y.M."/>
            <person name="Seo E."/>
            <person name="Kim K.T."/>
            <person name="Kim M.S."/>
            <person name="Lee J.M."/>
            <person name="Cheong K."/>
            <person name="Shin H.S."/>
            <person name="Kim S.B."/>
            <person name="Han K."/>
            <person name="Lee J."/>
            <person name="Park M."/>
            <person name="Lee H.A."/>
            <person name="Lee H.Y."/>
            <person name="Lee Y."/>
            <person name="Oh S."/>
            <person name="Lee J.H."/>
            <person name="Choi E."/>
            <person name="Choi E."/>
            <person name="Lee S.E."/>
            <person name="Jeon J."/>
            <person name="Kim H."/>
            <person name="Choi G."/>
            <person name="Song H."/>
            <person name="Lee J."/>
            <person name="Lee S.C."/>
            <person name="Kwon J.K."/>
            <person name="Lee H.Y."/>
            <person name="Koo N."/>
            <person name="Hong Y."/>
            <person name="Kim R.W."/>
            <person name="Kang W.H."/>
            <person name="Huh J.H."/>
            <person name="Kang B.C."/>
            <person name="Yang T.J."/>
            <person name="Lee Y.H."/>
            <person name="Bennetzen J.L."/>
            <person name="Choi D."/>
        </authorList>
    </citation>
    <scope>NUCLEOTIDE SEQUENCE [LARGE SCALE GENOMIC DNA]</scope>
    <source>
        <strain evidence="2">cv. CM334</strain>
    </source>
</reference>
<dbReference type="PANTHER" id="PTHR33710:SF78">
    <property type="entry name" value="ENDONUCLEASE_EXONUCLEASE_PHOSPHATASE DOMAIN-CONTAINING PROTEIN"/>
    <property type="match status" value="1"/>
</dbReference>
<name>A0A2G2ZN13_CAPAN</name>
<dbReference type="AlphaFoldDB" id="A0A2G2ZN13"/>
<dbReference type="Gramene" id="PHT83379">
    <property type="protein sequence ID" value="PHT83379"/>
    <property type="gene ID" value="T459_11822"/>
</dbReference>
<dbReference type="EMBL" id="AYRZ02000004">
    <property type="protein sequence ID" value="PHT83379.1"/>
    <property type="molecule type" value="Genomic_DNA"/>
</dbReference>
<protein>
    <recommendedName>
        <fullName evidence="3">Endonuclease/exonuclease/phosphatase domain-containing protein</fullName>
    </recommendedName>
</protein>
<comment type="caution">
    <text evidence="1">The sequence shown here is derived from an EMBL/GenBank/DDBJ whole genome shotgun (WGS) entry which is preliminary data.</text>
</comment>
<keyword evidence="2" id="KW-1185">Reference proteome</keyword>
<evidence type="ECO:0000313" key="2">
    <source>
        <dbReference type="Proteomes" id="UP000222542"/>
    </source>
</evidence>
<proteinExistence type="predicted"/>
<evidence type="ECO:0008006" key="3">
    <source>
        <dbReference type="Google" id="ProtNLM"/>
    </source>
</evidence>
<dbReference type="Proteomes" id="UP000222542">
    <property type="component" value="Unassembled WGS sequence"/>
</dbReference>
<dbReference type="PANTHER" id="PTHR33710">
    <property type="entry name" value="BNAC02G09200D PROTEIN"/>
    <property type="match status" value="1"/>
</dbReference>
<dbReference type="InterPro" id="IPR036691">
    <property type="entry name" value="Endo/exonu/phosph_ase_sf"/>
</dbReference>
<dbReference type="SUPFAM" id="SSF56219">
    <property type="entry name" value="DNase I-like"/>
    <property type="match status" value="1"/>
</dbReference>
<evidence type="ECO:0000313" key="1">
    <source>
        <dbReference type="EMBL" id="PHT83379.1"/>
    </source>
</evidence>
<sequence length="103" mass="11966">MQEAEIKDFANFIIDTNMTELRTIGRDYTWTNGHTCIIDRALVTSDWIMQMAVVEVLILNFRVSDHFSFKTELHKTCRGGANSFRFFNCLSEHPTFITKVKEA</sequence>
<accession>A0A2G2ZN13</accession>
<gene>
    <name evidence="1" type="ORF">T459_11822</name>
</gene>